<evidence type="ECO:0000313" key="2">
    <source>
        <dbReference type="EMBL" id="BDG06826.1"/>
    </source>
</evidence>
<feature type="signal peptide" evidence="1">
    <location>
        <begin position="1"/>
        <end position="20"/>
    </location>
</feature>
<organism evidence="2 3">
    <name type="scientific">Anaeromyxobacter oryzae</name>
    <dbReference type="NCBI Taxonomy" id="2918170"/>
    <lineage>
        <taxon>Bacteria</taxon>
        <taxon>Pseudomonadati</taxon>
        <taxon>Myxococcota</taxon>
        <taxon>Myxococcia</taxon>
        <taxon>Myxococcales</taxon>
        <taxon>Cystobacterineae</taxon>
        <taxon>Anaeromyxobacteraceae</taxon>
        <taxon>Anaeromyxobacter</taxon>
    </lineage>
</organism>
<name>A0ABN6N1P7_9BACT</name>
<proteinExistence type="predicted"/>
<sequence>MNAAAALAAALVLAAPGAPPAIRLPPWPLSPDGDVVALTPGAPLQADGARAEPLAPGLWRVVPAPGVREVVLVSGAARRVAPVGAPPGRVEIAVTPGQPVKGRDREVALVLTVRDASGAVDAGAPSPVVSAAAGHVGAVAPDGPGRFTARFEPSPARWPEVAIVVALVPRCPLCPTPRAVGAISFPVAAAITLPGRAEPGVRTTLEVGGRSFGPVTADARGRFSVDVVVPPGARTAIATSVDAIGNRNRTTVDLGLPAVDRLACAAWPSAVPADGSASASLWCLATEPGGAPVRAAALAASARRGVVGPLEPGPGALQHATYRAPVGGGGRADAIEIAFPGGGAASCEAVEIALATGAPAALEARLARDPVPLGAIVAADTAVRDARGDLLGAAHGPAGARQGFVAPDRFVARAAPAARSETGEGGREPDWIQRAPLAFELAPGREAASLSIRRDGRQWVATARTVDARAAAGVVVRFGSGARVTTDAAGEARAPASGDEETVEADGGARAAGWADVAPPATPVALVRTVDVPLRPPSPIEVVARLDAGTLRFEVDDADGRPVPGRRVVLRAEGVTLGPPSPDGAGQRCAVAGRPGRIAVVDAETGVAALVEVR</sequence>
<feature type="chain" id="PRO_5046490912" description="Bacterial Ig domain-containing protein" evidence="1">
    <location>
        <begin position="21"/>
        <end position="614"/>
    </location>
</feature>
<keyword evidence="3" id="KW-1185">Reference proteome</keyword>
<dbReference type="Proteomes" id="UP001162891">
    <property type="component" value="Chromosome"/>
</dbReference>
<keyword evidence="1" id="KW-0732">Signal</keyword>
<gene>
    <name evidence="2" type="ORF">AMOR_58220</name>
</gene>
<evidence type="ECO:0000256" key="1">
    <source>
        <dbReference type="SAM" id="SignalP"/>
    </source>
</evidence>
<dbReference type="EMBL" id="AP025591">
    <property type="protein sequence ID" value="BDG06826.1"/>
    <property type="molecule type" value="Genomic_DNA"/>
</dbReference>
<accession>A0ABN6N1P7</accession>
<evidence type="ECO:0000313" key="3">
    <source>
        <dbReference type="Proteomes" id="UP001162891"/>
    </source>
</evidence>
<reference evidence="3" key="1">
    <citation type="journal article" date="2022" name="Int. J. Syst. Evol. Microbiol.">
        <title>Anaeromyxobacter oryzae sp. nov., Anaeromyxobacter diazotrophicus sp. nov. and Anaeromyxobacter paludicola sp. nov., isolated from paddy soils.</title>
        <authorList>
            <person name="Itoh H."/>
            <person name="Xu Z."/>
            <person name="Mise K."/>
            <person name="Masuda Y."/>
            <person name="Ushijima N."/>
            <person name="Hayakawa C."/>
            <person name="Shiratori Y."/>
            <person name="Senoo K."/>
        </authorList>
    </citation>
    <scope>NUCLEOTIDE SEQUENCE [LARGE SCALE GENOMIC DNA]</scope>
    <source>
        <strain evidence="3">Red232</strain>
    </source>
</reference>
<protein>
    <recommendedName>
        <fullName evidence="4">Bacterial Ig domain-containing protein</fullName>
    </recommendedName>
</protein>
<dbReference type="RefSeq" id="WP_248357301.1">
    <property type="nucleotide sequence ID" value="NZ_AP025591.1"/>
</dbReference>
<evidence type="ECO:0008006" key="4">
    <source>
        <dbReference type="Google" id="ProtNLM"/>
    </source>
</evidence>